<dbReference type="Proteomes" id="UP001596337">
    <property type="component" value="Unassembled WGS sequence"/>
</dbReference>
<dbReference type="RefSeq" id="WP_345396192.1">
    <property type="nucleotide sequence ID" value="NZ_BAABLA010000025.1"/>
</dbReference>
<keyword evidence="3" id="KW-1185">Reference proteome</keyword>
<evidence type="ECO:0000313" key="2">
    <source>
        <dbReference type="EMBL" id="MFC6867921.1"/>
    </source>
</evidence>
<proteinExistence type="predicted"/>
<name>A0ABW2BYA4_9PSEU</name>
<organism evidence="2 3">
    <name type="scientific">Haloechinothrix salitolerans</name>
    <dbReference type="NCBI Taxonomy" id="926830"/>
    <lineage>
        <taxon>Bacteria</taxon>
        <taxon>Bacillati</taxon>
        <taxon>Actinomycetota</taxon>
        <taxon>Actinomycetes</taxon>
        <taxon>Pseudonocardiales</taxon>
        <taxon>Pseudonocardiaceae</taxon>
        <taxon>Haloechinothrix</taxon>
    </lineage>
</organism>
<comment type="caution">
    <text evidence="2">The sequence shown here is derived from an EMBL/GenBank/DDBJ whole genome shotgun (WGS) entry which is preliminary data.</text>
</comment>
<evidence type="ECO:0000313" key="3">
    <source>
        <dbReference type="Proteomes" id="UP001596337"/>
    </source>
</evidence>
<gene>
    <name evidence="2" type="ORF">ACFQGD_12255</name>
</gene>
<protein>
    <submittedName>
        <fullName evidence="2">Uncharacterized protein</fullName>
    </submittedName>
</protein>
<reference evidence="3" key="1">
    <citation type="journal article" date="2019" name="Int. J. Syst. Evol. Microbiol.">
        <title>The Global Catalogue of Microorganisms (GCM) 10K type strain sequencing project: providing services to taxonomists for standard genome sequencing and annotation.</title>
        <authorList>
            <consortium name="The Broad Institute Genomics Platform"/>
            <consortium name="The Broad Institute Genome Sequencing Center for Infectious Disease"/>
            <person name="Wu L."/>
            <person name="Ma J."/>
        </authorList>
    </citation>
    <scope>NUCLEOTIDE SEQUENCE [LARGE SCALE GENOMIC DNA]</scope>
    <source>
        <strain evidence="3">KCTC 32255</strain>
    </source>
</reference>
<feature type="region of interest" description="Disordered" evidence="1">
    <location>
        <begin position="1"/>
        <end position="26"/>
    </location>
</feature>
<sequence>MTKPQNDDDAVAEPVPGPEPTTFFDTWYDPEITGYEEKGSRPSGIERRG</sequence>
<accession>A0ABW2BYA4</accession>
<dbReference type="EMBL" id="JBHSXX010000001">
    <property type="protein sequence ID" value="MFC6867921.1"/>
    <property type="molecule type" value="Genomic_DNA"/>
</dbReference>
<evidence type="ECO:0000256" key="1">
    <source>
        <dbReference type="SAM" id="MobiDB-lite"/>
    </source>
</evidence>